<evidence type="ECO:0000313" key="1">
    <source>
        <dbReference type="EMBL" id="TDR93196.1"/>
    </source>
</evidence>
<dbReference type="PANTHER" id="PTHR43737">
    <property type="entry name" value="BLL7424 PROTEIN"/>
    <property type="match status" value="1"/>
</dbReference>
<dbReference type="InterPro" id="IPR017850">
    <property type="entry name" value="Alkaline_phosphatase_core_sf"/>
</dbReference>
<dbReference type="Proteomes" id="UP000295122">
    <property type="component" value="Unassembled WGS sequence"/>
</dbReference>
<dbReference type="RefSeq" id="WP_133768218.1">
    <property type="nucleotide sequence ID" value="NZ_SNZR01000011.1"/>
</dbReference>
<comment type="caution">
    <text evidence="1">The sequence shown here is derived from an EMBL/GenBank/DDBJ whole genome shotgun (WGS) entry which is preliminary data.</text>
</comment>
<evidence type="ECO:0000313" key="2">
    <source>
        <dbReference type="Proteomes" id="UP000295122"/>
    </source>
</evidence>
<dbReference type="PANTHER" id="PTHR43737:SF1">
    <property type="entry name" value="DUF1501 DOMAIN-CONTAINING PROTEIN"/>
    <property type="match status" value="1"/>
</dbReference>
<dbReference type="Pfam" id="PF07394">
    <property type="entry name" value="DUF1501"/>
    <property type="match status" value="1"/>
</dbReference>
<dbReference type="EMBL" id="SNZR01000011">
    <property type="protein sequence ID" value="TDR93196.1"/>
    <property type="molecule type" value="Genomic_DNA"/>
</dbReference>
<dbReference type="OrthoDB" id="9779968at2"/>
<dbReference type="InterPro" id="IPR010869">
    <property type="entry name" value="DUF1501"/>
</dbReference>
<name>A0A4R7C8L8_9HYPH</name>
<keyword evidence="2" id="KW-1185">Reference proteome</keyword>
<proteinExistence type="predicted"/>
<dbReference type="SUPFAM" id="SSF53649">
    <property type="entry name" value="Alkaline phosphatase-like"/>
    <property type="match status" value="1"/>
</dbReference>
<reference evidence="1 2" key="1">
    <citation type="submission" date="2019-03" db="EMBL/GenBank/DDBJ databases">
        <title>Genomic Encyclopedia of Type Strains, Phase IV (KMG-IV): sequencing the most valuable type-strain genomes for metagenomic binning, comparative biology and taxonomic classification.</title>
        <authorList>
            <person name="Goeker M."/>
        </authorList>
    </citation>
    <scope>NUCLEOTIDE SEQUENCE [LARGE SCALE GENOMIC DNA]</scope>
    <source>
        <strain evidence="1 2">DSM 25903</strain>
    </source>
</reference>
<sequence length="408" mass="42859">MTGCSDYLSRRAVLGSAGAMFAWGFAPRFAQAAGGRDTRFLCIVLRGAIDGLSAVAPLGDPAYAGLRGSIALSATGEVPALPLDGFFYLHPALPELHRSFQAKEALICHAVATGYRQRSHFDGQDVLESGQPKPGMTASGWLNRLVAQLPAGSTVRGNSGLAVGTVPPLVLRGPAPIVGWAPPVIGLADDDLAERVLSLYRQRDRRLADVLERGLDVRRTVMESGRAAERMDGNPGTPGGMRTIARGAARLLAAPDGPRVAAMAFEGWDTHANEGGAKGRLAHLLGGLDQALVAIRTELQEHWKDTVVMVVTEFGRTARVNGTVGTDHGTGTIALLVGGCVNGGRVISDWPGLKPGDLHDGRDLKPTLDVRALASGLFADLFGVSRARLGEVVFPETIGLRPVSGLIV</sequence>
<accession>A0A4R7C8L8</accession>
<gene>
    <name evidence="1" type="ORF">EV668_0451</name>
</gene>
<protein>
    <submittedName>
        <fullName evidence="1">Uncharacterized protein (DUF1501 family)</fullName>
    </submittedName>
</protein>
<dbReference type="AlphaFoldDB" id="A0A4R7C8L8"/>
<organism evidence="1 2">
    <name type="scientific">Enterovirga rhinocerotis</name>
    <dbReference type="NCBI Taxonomy" id="1339210"/>
    <lineage>
        <taxon>Bacteria</taxon>
        <taxon>Pseudomonadati</taxon>
        <taxon>Pseudomonadota</taxon>
        <taxon>Alphaproteobacteria</taxon>
        <taxon>Hyphomicrobiales</taxon>
        <taxon>Methylobacteriaceae</taxon>
        <taxon>Enterovirga</taxon>
    </lineage>
</organism>